<evidence type="ECO:0000256" key="5">
    <source>
        <dbReference type="ARBA" id="ARBA00058938"/>
    </source>
</evidence>
<evidence type="ECO:0000256" key="3">
    <source>
        <dbReference type="ARBA" id="ARBA00023125"/>
    </source>
</evidence>
<dbReference type="PANTHER" id="PTHR30136:SF24">
    <property type="entry name" value="HTH-TYPE TRANSCRIPTIONAL REPRESSOR ALLR"/>
    <property type="match status" value="1"/>
</dbReference>
<dbReference type="EMBL" id="SDWV01000002">
    <property type="protein sequence ID" value="RYC14137.1"/>
    <property type="molecule type" value="Genomic_DNA"/>
</dbReference>
<evidence type="ECO:0000259" key="7">
    <source>
        <dbReference type="PROSITE" id="PS51077"/>
    </source>
</evidence>
<dbReference type="PROSITE" id="PS51078">
    <property type="entry name" value="ICLR_ED"/>
    <property type="match status" value="1"/>
</dbReference>
<reference evidence="9 10" key="1">
    <citation type="submission" date="2019-01" db="EMBL/GenBank/DDBJ databases">
        <title>Novel species of Nocardioides.</title>
        <authorList>
            <person name="Liu Q."/>
            <person name="X Y.-H."/>
        </authorList>
    </citation>
    <scope>NUCLEOTIDE SEQUENCE [LARGE SCALE GENOMIC DNA]</scope>
    <source>
        <strain evidence="9 10">HLT2-9</strain>
    </source>
</reference>
<protein>
    <recommendedName>
        <fullName evidence="6">Glycerol operon regulatory protein</fullName>
    </recommendedName>
</protein>
<dbReference type="AlphaFoldDB" id="A0A4V1RQV1"/>
<comment type="caution">
    <text evidence="9">The sequence shown here is derived from an EMBL/GenBank/DDBJ whole genome shotgun (WGS) entry which is preliminary data.</text>
</comment>
<dbReference type="InterPro" id="IPR005471">
    <property type="entry name" value="Tscrpt_reg_IclR_N"/>
</dbReference>
<evidence type="ECO:0000256" key="4">
    <source>
        <dbReference type="ARBA" id="ARBA00023163"/>
    </source>
</evidence>
<sequence length="276" mass="29092">MANVVGTPDQTEDRAGEAVLVSSAVTGAGVQSVDRALGILEVLARTGESGVTEIAVELGVHKSTAFRLVATLEAHRLVEQTSDRGRYRLGMGILRLAGATTARLDLVQEARPISRQLAADTGETVNLAVLAESSALYLDQVAGSSALQPHNWVGQHIPLHATSNGKVLLCGLDDAGLDAVLGKLATYTPHTITGRAQLRAELDRVREQGYAVAIDELEVGLTAVAAPIRNAHGDVVASMSVSGPSFRLPEERVAEVVRLVQSAALEVSHRLGWGHR</sequence>
<comment type="function">
    <text evidence="5">May be an activator protein for the gylABX operon.</text>
</comment>
<evidence type="ECO:0000313" key="9">
    <source>
        <dbReference type="EMBL" id="RYC14137.1"/>
    </source>
</evidence>
<keyword evidence="4" id="KW-0804">Transcription</keyword>
<keyword evidence="2" id="KW-0805">Transcription regulation</keyword>
<evidence type="ECO:0000256" key="2">
    <source>
        <dbReference type="ARBA" id="ARBA00023015"/>
    </source>
</evidence>
<dbReference type="Pfam" id="PF01614">
    <property type="entry name" value="IclR_C"/>
    <property type="match status" value="1"/>
</dbReference>
<keyword evidence="1" id="KW-0319">Glycerol metabolism</keyword>
<dbReference type="GO" id="GO:0045892">
    <property type="term" value="P:negative regulation of DNA-templated transcription"/>
    <property type="evidence" value="ECO:0007669"/>
    <property type="project" value="TreeGrafter"/>
</dbReference>
<dbReference type="Gene3D" id="3.30.450.40">
    <property type="match status" value="1"/>
</dbReference>
<feature type="domain" description="IclR-ED" evidence="8">
    <location>
        <begin position="92"/>
        <end position="273"/>
    </location>
</feature>
<name>A0A4V1RQV1_9ACTN</name>
<keyword evidence="10" id="KW-1185">Reference proteome</keyword>
<evidence type="ECO:0000256" key="1">
    <source>
        <dbReference type="ARBA" id="ARBA00022798"/>
    </source>
</evidence>
<dbReference type="FunFam" id="1.10.10.10:FF:000056">
    <property type="entry name" value="IclR family transcriptional regulator"/>
    <property type="match status" value="1"/>
</dbReference>
<dbReference type="RefSeq" id="WP_129424235.1">
    <property type="nucleotide sequence ID" value="NZ_SDWV01000002.1"/>
</dbReference>
<feature type="domain" description="HTH iclR-type" evidence="7">
    <location>
        <begin position="30"/>
        <end position="91"/>
    </location>
</feature>
<dbReference type="InterPro" id="IPR050707">
    <property type="entry name" value="HTH_MetabolicPath_Reg"/>
</dbReference>
<gene>
    <name evidence="9" type="ORF">EUA94_02090</name>
</gene>
<organism evidence="9 10">
    <name type="scientific">Nocardioides zhouii</name>
    <dbReference type="NCBI Taxonomy" id="1168729"/>
    <lineage>
        <taxon>Bacteria</taxon>
        <taxon>Bacillati</taxon>
        <taxon>Actinomycetota</taxon>
        <taxon>Actinomycetes</taxon>
        <taxon>Propionibacteriales</taxon>
        <taxon>Nocardioidaceae</taxon>
        <taxon>Nocardioides</taxon>
    </lineage>
</organism>
<evidence type="ECO:0000259" key="8">
    <source>
        <dbReference type="PROSITE" id="PS51078"/>
    </source>
</evidence>
<accession>A0A4V1RQV1</accession>
<dbReference type="OrthoDB" id="7274111at2"/>
<dbReference type="GO" id="GO:0006071">
    <property type="term" value="P:glycerol metabolic process"/>
    <property type="evidence" value="ECO:0007669"/>
    <property type="project" value="UniProtKB-KW"/>
</dbReference>
<dbReference type="InterPro" id="IPR036388">
    <property type="entry name" value="WH-like_DNA-bd_sf"/>
</dbReference>
<dbReference type="SUPFAM" id="SSF55781">
    <property type="entry name" value="GAF domain-like"/>
    <property type="match status" value="1"/>
</dbReference>
<dbReference type="Gene3D" id="1.10.10.10">
    <property type="entry name" value="Winged helix-like DNA-binding domain superfamily/Winged helix DNA-binding domain"/>
    <property type="match status" value="1"/>
</dbReference>
<dbReference type="InterPro" id="IPR036390">
    <property type="entry name" value="WH_DNA-bd_sf"/>
</dbReference>
<dbReference type="SMART" id="SM00346">
    <property type="entry name" value="HTH_ICLR"/>
    <property type="match status" value="1"/>
</dbReference>
<proteinExistence type="predicted"/>
<dbReference type="SUPFAM" id="SSF46785">
    <property type="entry name" value="Winged helix' DNA-binding domain"/>
    <property type="match status" value="1"/>
</dbReference>
<dbReference type="GO" id="GO:0003700">
    <property type="term" value="F:DNA-binding transcription factor activity"/>
    <property type="evidence" value="ECO:0007669"/>
    <property type="project" value="TreeGrafter"/>
</dbReference>
<dbReference type="GO" id="GO:0003677">
    <property type="term" value="F:DNA binding"/>
    <property type="evidence" value="ECO:0007669"/>
    <property type="project" value="UniProtKB-KW"/>
</dbReference>
<keyword evidence="3" id="KW-0238">DNA-binding</keyword>
<dbReference type="InterPro" id="IPR014757">
    <property type="entry name" value="Tscrpt_reg_IclR_C"/>
</dbReference>
<dbReference type="Proteomes" id="UP000291101">
    <property type="component" value="Unassembled WGS sequence"/>
</dbReference>
<dbReference type="PANTHER" id="PTHR30136">
    <property type="entry name" value="HELIX-TURN-HELIX TRANSCRIPTIONAL REGULATOR, ICLR FAMILY"/>
    <property type="match status" value="1"/>
</dbReference>
<evidence type="ECO:0000256" key="6">
    <source>
        <dbReference type="ARBA" id="ARBA00070406"/>
    </source>
</evidence>
<dbReference type="Pfam" id="PF09339">
    <property type="entry name" value="HTH_IclR"/>
    <property type="match status" value="1"/>
</dbReference>
<evidence type="ECO:0000313" key="10">
    <source>
        <dbReference type="Proteomes" id="UP000291101"/>
    </source>
</evidence>
<dbReference type="PROSITE" id="PS51077">
    <property type="entry name" value="HTH_ICLR"/>
    <property type="match status" value="1"/>
</dbReference>
<dbReference type="InterPro" id="IPR029016">
    <property type="entry name" value="GAF-like_dom_sf"/>
</dbReference>